<dbReference type="InterPro" id="IPR020904">
    <property type="entry name" value="Sc_DH/Rdtase_CS"/>
</dbReference>
<dbReference type="GO" id="GO:0018449">
    <property type="term" value="F:1-phenylethanol dehydrogenase activity"/>
    <property type="evidence" value="ECO:0007669"/>
    <property type="project" value="UniProtKB-EC"/>
</dbReference>
<dbReference type="Proteomes" id="UP000191135">
    <property type="component" value="Plasmid pMM593"/>
</dbReference>
<keyword evidence="2" id="KW-0614">Plasmid</keyword>
<dbReference type="InterPro" id="IPR002347">
    <property type="entry name" value="SDR_fam"/>
</dbReference>
<proteinExistence type="inferred from homology"/>
<reference evidence="2 3" key="1">
    <citation type="submission" date="2017-03" db="EMBL/GenBank/DDBJ databases">
        <title>Foreign affairs: Plasmid Transfer between Roseobacters and Rhizobia.</title>
        <authorList>
            <person name="Bartling P."/>
            <person name="Bunk B."/>
            <person name="Overmann J."/>
            <person name="Brinkmann H."/>
            <person name="Petersen J."/>
        </authorList>
    </citation>
    <scope>NUCLEOTIDE SEQUENCE [LARGE SCALE GENOMIC DNA]</scope>
    <source>
        <strain evidence="2 3">MACL11</strain>
        <plasmid evidence="3">Plasmid pmm593</plasmid>
    </source>
</reference>
<dbReference type="KEGG" id="mmed:Mame_04719"/>
<keyword evidence="3" id="KW-1185">Reference proteome</keyword>
<dbReference type="InterPro" id="IPR036291">
    <property type="entry name" value="NAD(P)-bd_dom_sf"/>
</dbReference>
<geneLocation type="plasmid" evidence="3">
    <name>pmm593</name>
</geneLocation>
<dbReference type="PRINTS" id="PR00081">
    <property type="entry name" value="GDHRDH"/>
</dbReference>
<dbReference type="InterPro" id="IPR050259">
    <property type="entry name" value="SDR"/>
</dbReference>
<evidence type="ECO:0000256" key="1">
    <source>
        <dbReference type="ARBA" id="ARBA00006484"/>
    </source>
</evidence>
<dbReference type="PROSITE" id="PS00061">
    <property type="entry name" value="ADH_SHORT"/>
    <property type="match status" value="1"/>
</dbReference>
<evidence type="ECO:0000313" key="2">
    <source>
        <dbReference type="EMBL" id="AQZ54011.1"/>
    </source>
</evidence>
<dbReference type="PANTHER" id="PTHR42879:SF2">
    <property type="entry name" value="3-OXOACYL-[ACYL-CARRIER-PROTEIN] REDUCTASE FABG"/>
    <property type="match status" value="1"/>
</dbReference>
<keyword evidence="2" id="KW-0560">Oxidoreductase</keyword>
<dbReference type="EC" id="1.1.1.311" evidence="2"/>
<comment type="similarity">
    <text evidence="1">Belongs to the short-chain dehydrogenases/reductases (SDR) family.</text>
</comment>
<sequence length="253" mass="26782">MSVRFVMTGRRVLYTGGAGGLGAETTRALLSAGAEVHVLDFDAEKIAALEGAASEATADRLHLHRIDLLDKPALAGLLGTLAAERAIDVVINNAAIYPSKPFEDYSDAELAAVHGVNVEAAQLCTRAALPGMRAQNWGRILNVTSITLSGQWENLVPYVQSKGSLLGLTRAWAREFGKWGVTVNAIAPGAFPTDAEKIHPDPEGYNAMVLDRQAVKRRGSANDIAAAVMFLASEEAGFITGQSLAVNGGWVME</sequence>
<dbReference type="eggNOG" id="COG1028">
    <property type="taxonomic scope" value="Bacteria"/>
</dbReference>
<dbReference type="RefSeq" id="WP_018064027.1">
    <property type="nucleotide sequence ID" value="NZ_AQWH01000005.1"/>
</dbReference>
<gene>
    <name evidence="2" type="primary">ped</name>
    <name evidence="2" type="ORF">Mame_04719</name>
</gene>
<dbReference type="GO" id="GO:0032787">
    <property type="term" value="P:monocarboxylic acid metabolic process"/>
    <property type="evidence" value="ECO:0007669"/>
    <property type="project" value="UniProtKB-ARBA"/>
</dbReference>
<dbReference type="Pfam" id="PF13561">
    <property type="entry name" value="adh_short_C2"/>
    <property type="match status" value="1"/>
</dbReference>
<dbReference type="FunFam" id="3.40.50.720:FF:000084">
    <property type="entry name" value="Short-chain dehydrogenase reductase"/>
    <property type="match status" value="1"/>
</dbReference>
<dbReference type="PRINTS" id="PR00080">
    <property type="entry name" value="SDRFAMILY"/>
</dbReference>
<dbReference type="AlphaFoldDB" id="A0A1U9Z8I3"/>
<dbReference type="Gene3D" id="3.40.50.720">
    <property type="entry name" value="NAD(P)-binding Rossmann-like Domain"/>
    <property type="match status" value="1"/>
</dbReference>
<organism evidence="2 3">
    <name type="scientific">Martelella mediterranea DSM 17316</name>
    <dbReference type="NCBI Taxonomy" id="1122214"/>
    <lineage>
        <taxon>Bacteria</taxon>
        <taxon>Pseudomonadati</taxon>
        <taxon>Pseudomonadota</taxon>
        <taxon>Alphaproteobacteria</taxon>
        <taxon>Hyphomicrobiales</taxon>
        <taxon>Aurantimonadaceae</taxon>
        <taxon>Martelella</taxon>
    </lineage>
</organism>
<evidence type="ECO:0000313" key="3">
    <source>
        <dbReference type="Proteomes" id="UP000191135"/>
    </source>
</evidence>
<dbReference type="EMBL" id="CP020331">
    <property type="protein sequence ID" value="AQZ54011.1"/>
    <property type="molecule type" value="Genomic_DNA"/>
</dbReference>
<name>A0A1U9Z8I3_9HYPH</name>
<protein>
    <submittedName>
        <fullName evidence="2">(S)-1-Phenylethanol dehydrogenase</fullName>
        <ecNumber evidence="2">1.1.1.311</ecNumber>
    </submittedName>
</protein>
<dbReference type="CDD" id="cd05233">
    <property type="entry name" value="SDR_c"/>
    <property type="match status" value="1"/>
</dbReference>
<dbReference type="SUPFAM" id="SSF51735">
    <property type="entry name" value="NAD(P)-binding Rossmann-fold domains"/>
    <property type="match status" value="1"/>
</dbReference>
<dbReference type="PANTHER" id="PTHR42879">
    <property type="entry name" value="3-OXOACYL-(ACYL-CARRIER-PROTEIN) REDUCTASE"/>
    <property type="match status" value="1"/>
</dbReference>
<accession>A0A1U9Z8I3</accession>